<reference evidence="1" key="1">
    <citation type="submission" date="2022-10" db="EMBL/GenBank/DDBJ databases">
        <title>Complete Genome of Trichothecium roseum strain YXFP-22015, a Plant Pathogen Isolated from Citrus.</title>
        <authorList>
            <person name="Wang Y."/>
            <person name="Zhu L."/>
        </authorList>
    </citation>
    <scope>NUCLEOTIDE SEQUENCE</scope>
    <source>
        <strain evidence="1">YXFP-22015</strain>
    </source>
</reference>
<comment type="caution">
    <text evidence="1">The sequence shown here is derived from an EMBL/GenBank/DDBJ whole genome shotgun (WGS) entry which is preliminary data.</text>
</comment>
<proteinExistence type="predicted"/>
<protein>
    <submittedName>
        <fullName evidence="1">Uncharacterized protein</fullName>
    </submittedName>
</protein>
<dbReference type="Proteomes" id="UP001163324">
    <property type="component" value="Chromosome 5"/>
</dbReference>
<dbReference type="EMBL" id="CM047944">
    <property type="protein sequence ID" value="KAI9898933.1"/>
    <property type="molecule type" value="Genomic_DNA"/>
</dbReference>
<accession>A0ACC0UXU0</accession>
<evidence type="ECO:0000313" key="2">
    <source>
        <dbReference type="Proteomes" id="UP001163324"/>
    </source>
</evidence>
<gene>
    <name evidence="1" type="ORF">N3K66_005394</name>
</gene>
<organism evidence="1 2">
    <name type="scientific">Trichothecium roseum</name>
    <dbReference type="NCBI Taxonomy" id="47278"/>
    <lineage>
        <taxon>Eukaryota</taxon>
        <taxon>Fungi</taxon>
        <taxon>Dikarya</taxon>
        <taxon>Ascomycota</taxon>
        <taxon>Pezizomycotina</taxon>
        <taxon>Sordariomycetes</taxon>
        <taxon>Hypocreomycetidae</taxon>
        <taxon>Hypocreales</taxon>
        <taxon>Hypocreales incertae sedis</taxon>
        <taxon>Trichothecium</taxon>
    </lineage>
</organism>
<keyword evidence="2" id="KW-1185">Reference proteome</keyword>
<evidence type="ECO:0000313" key="1">
    <source>
        <dbReference type="EMBL" id="KAI9898933.1"/>
    </source>
</evidence>
<sequence>MPFTYDRDGPTVQPAVRLSDVLPGQRSLSTFSSLARRCAAVDEVLSSSGRNTTVLAPANTAVEALPRKPWEEDPRKLEAEGFAAGDGDGGGAGAYEGEEGRERADRNMRRFVEAHLVGRAPWGEGEKVKTLDGDGGGGGAREVWWETRADGKRVVMPDGVEVESVASRVGNGELWILKGVLNYAA</sequence>
<name>A0ACC0UXU0_9HYPO</name>